<evidence type="ECO:0008006" key="7">
    <source>
        <dbReference type="Google" id="ProtNLM"/>
    </source>
</evidence>
<evidence type="ECO:0000256" key="4">
    <source>
        <dbReference type="SAM" id="MobiDB-lite"/>
    </source>
</evidence>
<dbReference type="SUPFAM" id="SSF48452">
    <property type="entry name" value="TPR-like"/>
    <property type="match status" value="1"/>
</dbReference>
<dbReference type="Pfam" id="PF00515">
    <property type="entry name" value="TPR_1"/>
    <property type="match status" value="1"/>
</dbReference>
<feature type="compositionally biased region" description="Low complexity" evidence="4">
    <location>
        <begin position="269"/>
        <end position="282"/>
    </location>
</feature>
<dbReference type="STRING" id="1169540.A0A0G4EEG4"/>
<keyword evidence="6" id="KW-1185">Reference proteome</keyword>
<dbReference type="VEuPathDB" id="CryptoDB:Vbra_7096"/>
<evidence type="ECO:0000256" key="3">
    <source>
        <dbReference type="PROSITE-ProRule" id="PRU00339"/>
    </source>
</evidence>
<dbReference type="PANTHER" id="PTHR45641">
    <property type="entry name" value="TETRATRICOPEPTIDE REPEAT PROTEIN (AFU_ORTHOLOGUE AFUA_6G03870)"/>
    <property type="match status" value="1"/>
</dbReference>
<keyword evidence="1" id="KW-0677">Repeat</keyword>
<name>A0A0G4EEG4_VITBC</name>
<reference evidence="5 6" key="1">
    <citation type="submission" date="2014-11" db="EMBL/GenBank/DDBJ databases">
        <authorList>
            <person name="Zhu J."/>
            <person name="Qi W."/>
            <person name="Song R."/>
        </authorList>
    </citation>
    <scope>NUCLEOTIDE SEQUENCE [LARGE SCALE GENOMIC DNA]</scope>
</reference>
<evidence type="ECO:0000256" key="2">
    <source>
        <dbReference type="ARBA" id="ARBA00022803"/>
    </source>
</evidence>
<feature type="region of interest" description="Disordered" evidence="4">
    <location>
        <begin position="307"/>
        <end position="348"/>
    </location>
</feature>
<evidence type="ECO:0000313" key="5">
    <source>
        <dbReference type="EMBL" id="CEL93759.1"/>
    </source>
</evidence>
<sequence length="348" mass="38132">MAGDFDSEALARRLEDIEACFERKNIEKGVILLEETLGTLRPEDLSPDTEPVISRLFQHLLIGYNSLGMQQLRAGATERALQLLNSADALTAPSNVFLAPVHRQILKCITFNNLGCAYKSQGRTHTALQFLKEALRREAALQTSGSLPPSQSASTHLNICTVLSEMSRHHDAVHHAMRAVNLLQMAIKEGIDEFRESVSGAVPLNLPQGAIVSPSRRGSSGSSALPPPLLPVAYFNCAVQYEHMQQFEQAIKYYEKALELCRLEESASKGQQKEQSSSGGQQHPLVPTIRTSIAEVRRAMVVLEEKIRSRRSSGASQSDGFAHTGRERGAGVKTGTRAHRQMRAASAQ</sequence>
<organism evidence="5 6">
    <name type="scientific">Vitrella brassicaformis (strain CCMP3155)</name>
    <dbReference type="NCBI Taxonomy" id="1169540"/>
    <lineage>
        <taxon>Eukaryota</taxon>
        <taxon>Sar</taxon>
        <taxon>Alveolata</taxon>
        <taxon>Colpodellida</taxon>
        <taxon>Vitrellaceae</taxon>
        <taxon>Vitrella</taxon>
    </lineage>
</organism>
<dbReference type="InterPro" id="IPR019734">
    <property type="entry name" value="TPR_rpt"/>
</dbReference>
<dbReference type="InterPro" id="IPR011990">
    <property type="entry name" value="TPR-like_helical_dom_sf"/>
</dbReference>
<dbReference type="InParanoid" id="A0A0G4EEG4"/>
<gene>
    <name evidence="5" type="ORF">Vbra_7096</name>
</gene>
<dbReference type="Gene3D" id="1.25.40.10">
    <property type="entry name" value="Tetratricopeptide repeat domain"/>
    <property type="match status" value="2"/>
</dbReference>
<accession>A0A0G4EEG4</accession>
<dbReference type="PROSITE" id="PS50005">
    <property type="entry name" value="TPR"/>
    <property type="match status" value="1"/>
</dbReference>
<dbReference type="Pfam" id="PF13374">
    <property type="entry name" value="TPR_10"/>
    <property type="match status" value="1"/>
</dbReference>
<dbReference type="SMART" id="SM00028">
    <property type="entry name" value="TPR"/>
    <property type="match status" value="2"/>
</dbReference>
<dbReference type="AlphaFoldDB" id="A0A0G4EEG4"/>
<dbReference type="Proteomes" id="UP000041254">
    <property type="component" value="Unassembled WGS sequence"/>
</dbReference>
<evidence type="ECO:0000256" key="1">
    <source>
        <dbReference type="ARBA" id="ARBA00022737"/>
    </source>
</evidence>
<evidence type="ECO:0000313" key="6">
    <source>
        <dbReference type="Proteomes" id="UP000041254"/>
    </source>
</evidence>
<dbReference type="EMBL" id="CDMY01000189">
    <property type="protein sequence ID" value="CEL93759.1"/>
    <property type="molecule type" value="Genomic_DNA"/>
</dbReference>
<feature type="repeat" description="TPR" evidence="3">
    <location>
        <begin position="231"/>
        <end position="264"/>
    </location>
</feature>
<dbReference type="PhylomeDB" id="A0A0G4EEG4"/>
<dbReference type="OrthoDB" id="2148418at2759"/>
<proteinExistence type="predicted"/>
<protein>
    <recommendedName>
        <fullName evidence="7">MalT-like TPR region domain-containing protein</fullName>
    </recommendedName>
</protein>
<dbReference type="PANTHER" id="PTHR45641:SF19">
    <property type="entry name" value="NEPHROCYSTIN-3"/>
    <property type="match status" value="1"/>
</dbReference>
<keyword evidence="2 3" id="KW-0802">TPR repeat</keyword>
<feature type="region of interest" description="Disordered" evidence="4">
    <location>
        <begin position="269"/>
        <end position="289"/>
    </location>
</feature>